<evidence type="ECO:0000313" key="2">
    <source>
        <dbReference type="EMBL" id="MDR5586052.1"/>
    </source>
</evidence>
<evidence type="ECO:0000313" key="3">
    <source>
        <dbReference type="Proteomes" id="UP001256646"/>
    </source>
</evidence>
<comment type="caution">
    <text evidence="2">The sequence shown here is derived from an EMBL/GenBank/DDBJ whole genome shotgun (WGS) entry which is preliminary data.</text>
</comment>
<dbReference type="Pfam" id="PF03235">
    <property type="entry name" value="GmrSD_N"/>
    <property type="match status" value="1"/>
</dbReference>
<keyword evidence="3" id="KW-1185">Reference proteome</keyword>
<gene>
    <name evidence="2" type="ORF">RGC78_01050</name>
</gene>
<dbReference type="PANTHER" id="PTHR37292">
    <property type="entry name" value="VNG6097C"/>
    <property type="match status" value="1"/>
</dbReference>
<dbReference type="Proteomes" id="UP001256646">
    <property type="component" value="Unassembled WGS sequence"/>
</dbReference>
<sequence>MAGCTCENWTIQDLSCALRDMHKDSKRIVVPMFQRGKRWKKDQEHKFIDSVIKGYPVGTMLFYETFEDNKRTYILVDGLQRGNSIKKYMTSPTEFFYDDSISDELCASILELISKSDESEYVTVRNILSEFIKEQKTFKNLQYYEVAKKIAEKFSAGYEPIGEIIEIIKAFFEERQALYDKIASTVIPVIVYNGDENNLPEIFDRINSQGTPLDPYEVYAASWPVNQRYTIANSEIIECVVRKYDTFIEDDFVIHGYNREEMRSKKAVNAFEYLFGLSKYLVNKYSILAFNTGLSDDTVNSLGFELVNACLNDTDRIKTLYKNLQTIDVNAFEQALYKSIDFVAESISIVTKFKGNSRSANKLFHSKYQILSMISTTFKEMYEHGNYTTISPQWNDRKHMLSKNLMLYYVYDIITNYWSEGGTNKIHSAAKPNRYMIQISSRTWMVALDSFFEKSMLRAETKKVASLKSEEYVILNCIYLNTFTAMDQLSIEKFDVEHIAPKDQVRRLIEACQGEGLPISCIANLCYLPEYINRSKRDRNFYQDKKYLQHINLQEVECKYSFTESEDLEWMDMPYEKMEDFEVLKDYYTDYCTKRFDRLKHLLCDSLSIEYEKIDTQTDVVQEVVLPKQEERNPGKQVKFADKCILKLAQAMGKDLIKVGRSSYKTKDSNKGFIITTSKMYIQGSREKYWFAYRKNPLKDIQGCEEQYVVYGCKDESTIILLPISEIEKRLDCINISKDEDGNIVHWHMVFFKDKNGKMAWLLSKPQLEEIDITDYQLED</sequence>
<proteinExistence type="predicted"/>
<protein>
    <submittedName>
        <fullName evidence="2">DUF262 domain-containing protein</fullName>
    </submittedName>
</protein>
<dbReference type="RefSeq" id="WP_309555817.1">
    <property type="nucleotide sequence ID" value="NZ_JAVJAN010000002.1"/>
</dbReference>
<reference evidence="2 3" key="1">
    <citation type="submission" date="2023-09" db="EMBL/GenBank/DDBJ databases">
        <authorList>
            <person name="Zhai L."/>
        </authorList>
    </citation>
    <scope>NUCLEOTIDE SEQUENCE [LARGE SCALE GENOMIC DNA]</scope>
    <source>
        <strain evidence="2 3">5 N-1</strain>
    </source>
</reference>
<dbReference type="InterPro" id="IPR004919">
    <property type="entry name" value="GmrSD_N"/>
</dbReference>
<evidence type="ECO:0000259" key="1">
    <source>
        <dbReference type="Pfam" id="PF03235"/>
    </source>
</evidence>
<name>A0ABU1ED27_9CLOT</name>
<dbReference type="EMBL" id="JAVJAN010000002">
    <property type="protein sequence ID" value="MDR5586052.1"/>
    <property type="molecule type" value="Genomic_DNA"/>
</dbReference>
<organism evidence="2 3">
    <name type="scientific">Clostridium aquiflavi</name>
    <dbReference type="NCBI Taxonomy" id="3073603"/>
    <lineage>
        <taxon>Bacteria</taxon>
        <taxon>Bacillati</taxon>
        <taxon>Bacillota</taxon>
        <taxon>Clostridia</taxon>
        <taxon>Eubacteriales</taxon>
        <taxon>Clostridiaceae</taxon>
        <taxon>Clostridium</taxon>
    </lineage>
</organism>
<accession>A0ABU1ED27</accession>
<dbReference type="PANTHER" id="PTHR37292:SF2">
    <property type="entry name" value="DUF262 DOMAIN-CONTAINING PROTEIN"/>
    <property type="match status" value="1"/>
</dbReference>
<feature type="domain" description="GmrSD restriction endonucleases N-terminal" evidence="1">
    <location>
        <begin position="20"/>
        <end position="221"/>
    </location>
</feature>